<feature type="chain" id="PRO_5004082347" description="SPOR domain-containing protein" evidence="1">
    <location>
        <begin position="34"/>
        <end position="188"/>
    </location>
</feature>
<name>M7NQ59_9BACT</name>
<dbReference type="SUPFAM" id="SSF110997">
    <property type="entry name" value="Sporulation related repeat"/>
    <property type="match status" value="1"/>
</dbReference>
<comment type="caution">
    <text evidence="3">The sequence shown here is derived from an EMBL/GenBank/DDBJ whole genome shotgun (WGS) entry which is preliminary data.</text>
</comment>
<evidence type="ECO:0000313" key="4">
    <source>
        <dbReference type="Proteomes" id="UP000011910"/>
    </source>
</evidence>
<reference evidence="3 4" key="1">
    <citation type="journal article" date="2013" name="Genome Announc.">
        <title>Draft Genome Sequence of Cesiribacter andamanensis Strain AMV16T, Isolated from a Soil Sample from a Mud Volcano in the Andaman Islands, India.</title>
        <authorList>
            <person name="Shivaji S."/>
            <person name="Ara S."/>
            <person name="Begum Z."/>
            <person name="Srinivas T.N."/>
            <person name="Singh A."/>
            <person name="Kumar Pinnaka A."/>
        </authorList>
    </citation>
    <scope>NUCLEOTIDE SEQUENCE [LARGE SCALE GENOMIC DNA]</scope>
    <source>
        <strain evidence="3 4">AMV16</strain>
    </source>
</reference>
<protein>
    <recommendedName>
        <fullName evidence="2">SPOR domain-containing protein</fullName>
    </recommendedName>
</protein>
<dbReference type="AlphaFoldDB" id="M7NQ59"/>
<evidence type="ECO:0000313" key="3">
    <source>
        <dbReference type="EMBL" id="EMR03850.1"/>
    </source>
</evidence>
<proteinExistence type="predicted"/>
<dbReference type="STRING" id="1279009.ADICEAN_00999"/>
<dbReference type="GO" id="GO:0042834">
    <property type="term" value="F:peptidoglycan binding"/>
    <property type="evidence" value="ECO:0007669"/>
    <property type="project" value="InterPro"/>
</dbReference>
<dbReference type="EMBL" id="AODQ01000016">
    <property type="protein sequence ID" value="EMR03850.1"/>
    <property type="molecule type" value="Genomic_DNA"/>
</dbReference>
<evidence type="ECO:0000256" key="1">
    <source>
        <dbReference type="SAM" id="SignalP"/>
    </source>
</evidence>
<dbReference type="Pfam" id="PF05036">
    <property type="entry name" value="SPOR"/>
    <property type="match status" value="1"/>
</dbReference>
<gene>
    <name evidence="3" type="ORF">ADICEAN_00999</name>
</gene>
<dbReference type="InterPro" id="IPR036680">
    <property type="entry name" value="SPOR-like_sf"/>
</dbReference>
<dbReference type="Gene3D" id="3.30.70.1070">
    <property type="entry name" value="Sporulation related repeat"/>
    <property type="match status" value="1"/>
</dbReference>
<dbReference type="eggNOG" id="ENOG5033D44">
    <property type="taxonomic scope" value="Bacteria"/>
</dbReference>
<accession>M7NQ59</accession>
<dbReference type="InterPro" id="IPR007730">
    <property type="entry name" value="SPOR-like_dom"/>
</dbReference>
<organism evidence="3 4">
    <name type="scientific">Cesiribacter andamanensis AMV16</name>
    <dbReference type="NCBI Taxonomy" id="1279009"/>
    <lineage>
        <taxon>Bacteria</taxon>
        <taxon>Pseudomonadati</taxon>
        <taxon>Bacteroidota</taxon>
        <taxon>Cytophagia</taxon>
        <taxon>Cytophagales</taxon>
        <taxon>Cesiribacteraceae</taxon>
        <taxon>Cesiribacter</taxon>
    </lineage>
</organism>
<dbReference type="Proteomes" id="UP000011910">
    <property type="component" value="Unassembled WGS sequence"/>
</dbReference>
<feature type="domain" description="SPOR" evidence="2">
    <location>
        <begin position="106"/>
        <end position="186"/>
    </location>
</feature>
<evidence type="ECO:0000259" key="2">
    <source>
        <dbReference type="PROSITE" id="PS51724"/>
    </source>
</evidence>
<dbReference type="PROSITE" id="PS51724">
    <property type="entry name" value="SPOR"/>
    <property type="match status" value="1"/>
</dbReference>
<sequence length="188" mass="21301">MCLQTFSVMRQFRLPKRYSMMWFMMLGLYFSCAGPGQSPQQISYTEDLSGLRRGEEFKVADATPTPAQPSAEQPTGTTTGTVLARRDVTSQLDNLLTASAEENRKIKSVPGFTIQVYLGTSREAANMAQRQVYMALPDARPEIRFVQPNYRVFVGKFVDRLEAQQMYADLRSEFPNALIIPDRIQIND</sequence>
<keyword evidence="4" id="KW-1185">Reference proteome</keyword>
<keyword evidence="1" id="KW-0732">Signal</keyword>
<feature type="signal peptide" evidence="1">
    <location>
        <begin position="1"/>
        <end position="33"/>
    </location>
</feature>